<dbReference type="Proteomes" id="UP001497457">
    <property type="component" value="Chromosome 2b"/>
</dbReference>
<proteinExistence type="predicted"/>
<dbReference type="SUPFAM" id="SSF57095">
    <property type="entry name" value="Scorpion toxin-like"/>
    <property type="match status" value="1"/>
</dbReference>
<accession>A0ABC9A2I2</accession>
<dbReference type="InterPro" id="IPR036574">
    <property type="entry name" value="Scorpion_toxin-like_sf"/>
</dbReference>
<dbReference type="SMART" id="SM00505">
    <property type="entry name" value="Knot1"/>
    <property type="match status" value="1"/>
</dbReference>
<protein>
    <recommendedName>
        <fullName evidence="2">Knottins-like domain-containing protein</fullName>
    </recommendedName>
</protein>
<name>A0ABC9A2I2_9POAL</name>
<evidence type="ECO:0000313" key="4">
    <source>
        <dbReference type="Proteomes" id="UP001497457"/>
    </source>
</evidence>
<gene>
    <name evidence="3" type="ORF">URODEC1_LOCUS50489</name>
</gene>
<organism evidence="3 4">
    <name type="scientific">Urochloa decumbens</name>
    <dbReference type="NCBI Taxonomy" id="240449"/>
    <lineage>
        <taxon>Eukaryota</taxon>
        <taxon>Viridiplantae</taxon>
        <taxon>Streptophyta</taxon>
        <taxon>Embryophyta</taxon>
        <taxon>Tracheophyta</taxon>
        <taxon>Spermatophyta</taxon>
        <taxon>Magnoliopsida</taxon>
        <taxon>Liliopsida</taxon>
        <taxon>Poales</taxon>
        <taxon>Poaceae</taxon>
        <taxon>PACMAD clade</taxon>
        <taxon>Panicoideae</taxon>
        <taxon>Panicodae</taxon>
        <taxon>Paniceae</taxon>
        <taxon>Melinidinae</taxon>
        <taxon>Urochloa</taxon>
    </lineage>
</organism>
<feature type="signal peptide" evidence="1">
    <location>
        <begin position="1"/>
        <end position="24"/>
    </location>
</feature>
<dbReference type="Gene3D" id="3.30.30.10">
    <property type="entry name" value="Knottin, scorpion toxin-like"/>
    <property type="match status" value="1"/>
</dbReference>
<evidence type="ECO:0000256" key="1">
    <source>
        <dbReference type="SAM" id="SignalP"/>
    </source>
</evidence>
<dbReference type="CDD" id="cd00107">
    <property type="entry name" value="Knot1"/>
    <property type="match status" value="1"/>
</dbReference>
<evidence type="ECO:0000313" key="3">
    <source>
        <dbReference type="EMBL" id="CAL4971128.1"/>
    </source>
</evidence>
<reference evidence="3" key="1">
    <citation type="submission" date="2024-10" db="EMBL/GenBank/DDBJ databases">
        <authorList>
            <person name="Ryan C."/>
        </authorList>
    </citation>
    <scope>NUCLEOTIDE SEQUENCE [LARGE SCALE GENOMIC DNA]</scope>
</reference>
<feature type="chain" id="PRO_5044848410" description="Knottins-like domain-containing protein" evidence="1">
    <location>
        <begin position="25"/>
        <end position="107"/>
    </location>
</feature>
<dbReference type="Pfam" id="PF00304">
    <property type="entry name" value="Gamma-thionin"/>
    <property type="match status" value="1"/>
</dbReference>
<evidence type="ECO:0000259" key="2">
    <source>
        <dbReference type="SMART" id="SM00505"/>
    </source>
</evidence>
<feature type="domain" description="Knottins-like" evidence="2">
    <location>
        <begin position="37"/>
        <end position="89"/>
    </location>
</feature>
<sequence>MEFQPCKIAAAAALILMLLLTIGGQDLQASAGNDGSVCSAISHSKTFKGFCVSKPPCVAACRGEGYPDGYCFLDPATPDHRVCMCTRPCPPETAAAAASPSRGNTTV</sequence>
<keyword evidence="4" id="KW-1185">Reference proteome</keyword>
<dbReference type="EMBL" id="OZ075112">
    <property type="protein sequence ID" value="CAL4971128.1"/>
    <property type="molecule type" value="Genomic_DNA"/>
</dbReference>
<dbReference type="InterPro" id="IPR003614">
    <property type="entry name" value="Knottins"/>
</dbReference>
<keyword evidence="1" id="KW-0732">Signal</keyword>
<dbReference type="AlphaFoldDB" id="A0ABC9A2I2"/>